<dbReference type="Gene3D" id="1.10.1740.70">
    <property type="entry name" value="ChaB"/>
    <property type="match status" value="1"/>
</dbReference>
<dbReference type="InterPro" id="IPR037205">
    <property type="entry name" value="ChaB_sf"/>
</dbReference>
<organism evidence="1 2">
    <name type="scientific">Artaxa digramma nucleopolyhedrovirus</name>
    <dbReference type="NCBI Taxonomy" id="3070910"/>
    <lineage>
        <taxon>Viruses</taxon>
        <taxon>Viruses incertae sedis</taxon>
        <taxon>Naldaviricetes</taxon>
        <taxon>Lefavirales</taxon>
        <taxon>Baculoviridae</taxon>
        <taxon>Alphabaculovirus</taxon>
        <taxon>Alphabaculovirus ardigrammae</taxon>
    </lineage>
</organism>
<name>A0AAE6UZP2_9ABAC</name>
<sequence>MSKFICIMYLYKSFSVMVYRSVAQLPIRLQNCLPLKAQLMYMHVYNSGFSVLNNPSRAAWSVIKKYYYKSADGKWKRKRIIYRDYFESDDETTTKTTTTTTNIICSKIKTT</sequence>
<gene>
    <name evidence="1" type="primary">orf101</name>
    <name evidence="1" type="ORF">Eudi_ORF101</name>
</gene>
<dbReference type="InterPro" id="IPR009317">
    <property type="entry name" value="ChaB"/>
</dbReference>
<keyword evidence="2" id="KW-1185">Reference proteome</keyword>
<dbReference type="Proteomes" id="UP000830275">
    <property type="component" value="Segment"/>
</dbReference>
<evidence type="ECO:0000313" key="2">
    <source>
        <dbReference type="Proteomes" id="UP000830275"/>
    </source>
</evidence>
<protein>
    <submittedName>
        <fullName evidence="1">Orf101</fullName>
    </submittedName>
</protein>
<reference evidence="1 2" key="1">
    <citation type="journal article" date="2019" name="Viruses">
        <title>Genome Analysis of a Novel Clade II.b Alphabaculovirus Obtained from Artaxa digramma.</title>
        <authorList>
            <person name="Li J."/>
            <person name="Duan X."/>
            <person name="Wang Q."/>
            <person name="Zhang L."/>
            <person name="Deng F."/>
            <person name="Wang H."/>
            <person name="Hu Z."/>
            <person name="Wang M."/>
            <person name="Wang J."/>
        </authorList>
    </citation>
    <scope>NUCLEOTIDE SEQUENCE [LARGE SCALE GENOMIC DNA]</scope>
    <source>
        <strain evidence="1 2">424</strain>
    </source>
</reference>
<evidence type="ECO:0000313" key="1">
    <source>
        <dbReference type="EMBL" id="QHB21760.1"/>
    </source>
</evidence>
<dbReference type="Pfam" id="PF06150">
    <property type="entry name" value="ChaB"/>
    <property type="match status" value="1"/>
</dbReference>
<dbReference type="SUPFAM" id="SSF140376">
    <property type="entry name" value="ChaB-like"/>
    <property type="match status" value="1"/>
</dbReference>
<proteinExistence type="predicted"/>
<accession>A0AAE6UZP2</accession>
<dbReference type="EMBL" id="MN233792">
    <property type="protein sequence ID" value="QHB21760.1"/>
    <property type="molecule type" value="Genomic_DNA"/>
</dbReference>